<evidence type="ECO:0000313" key="6">
    <source>
        <dbReference type="Proteomes" id="UP000251314"/>
    </source>
</evidence>
<dbReference type="Proteomes" id="UP000697107">
    <property type="component" value="Unassembled WGS sequence"/>
</dbReference>
<dbReference type="Proteomes" id="UP000774804">
    <property type="component" value="Unassembled WGS sequence"/>
</dbReference>
<sequence length="136" mass="15314">MASSLTSLHVVGALGEAAARSECSDEEEPKPGSAVRDKTLPAATAITVKVPAFSGEFASWEELETAFERYQEEIQKSYKLRTSNTARDRNRDQRRRTALAGKEQVLLDERLEFYTNTFICEWQRTTRSVVLNALRG</sequence>
<protein>
    <submittedName>
        <fullName evidence="5">Uncharacterized protein</fullName>
    </submittedName>
</protein>
<dbReference type="EMBL" id="RCML01001476">
    <property type="protein sequence ID" value="KAG2962306.1"/>
    <property type="molecule type" value="Genomic_DNA"/>
</dbReference>
<evidence type="ECO:0000313" key="5">
    <source>
        <dbReference type="EMBL" id="RAW25748.1"/>
    </source>
</evidence>
<evidence type="ECO:0000313" key="4">
    <source>
        <dbReference type="EMBL" id="KAG2962306.1"/>
    </source>
</evidence>
<proteinExistence type="predicted"/>
<comment type="caution">
    <text evidence="5">The sequence shown here is derived from an EMBL/GenBank/DDBJ whole genome shotgun (WGS) entry which is preliminary data.</text>
</comment>
<evidence type="ECO:0000313" key="3">
    <source>
        <dbReference type="EMBL" id="KAG2892957.1"/>
    </source>
</evidence>
<dbReference type="EMBL" id="RCMK01001509">
    <property type="protein sequence ID" value="KAG2892957.1"/>
    <property type="molecule type" value="Genomic_DNA"/>
</dbReference>
<dbReference type="AlphaFoldDB" id="A0A329RRF6"/>
<gene>
    <name evidence="5" type="ORF">PC110_g17839</name>
    <name evidence="2" type="ORF">PC115_g21435</name>
    <name evidence="3" type="ORF">PC117_g23903</name>
    <name evidence="4" type="ORF">PC118_g21497</name>
</gene>
<reference evidence="2" key="2">
    <citation type="submission" date="2018-10" db="EMBL/GenBank/DDBJ databases">
        <title>Effector identification in a new, highly contiguous assembly of the strawberry crown rot pathogen Phytophthora cactorum.</title>
        <authorList>
            <person name="Armitage A.D."/>
            <person name="Nellist C.F."/>
            <person name="Bates H."/>
            <person name="Vickerstaff R.J."/>
            <person name="Harrison R.J."/>
        </authorList>
    </citation>
    <scope>NUCLEOTIDE SEQUENCE</scope>
    <source>
        <strain evidence="2">4032</strain>
        <strain evidence="3">4040</strain>
        <strain evidence="4">P415</strain>
    </source>
</reference>
<accession>A0A329RRF6</accession>
<dbReference type="OrthoDB" id="10354911at2759"/>
<name>A0A329RRF6_9STRA</name>
<evidence type="ECO:0000256" key="1">
    <source>
        <dbReference type="SAM" id="MobiDB-lite"/>
    </source>
</evidence>
<dbReference type="Proteomes" id="UP000251314">
    <property type="component" value="Unassembled WGS sequence"/>
</dbReference>
<reference evidence="5 6" key="1">
    <citation type="submission" date="2018-01" db="EMBL/GenBank/DDBJ databases">
        <title>Draft genome of the strawberry crown rot pathogen Phytophthora cactorum.</title>
        <authorList>
            <person name="Armitage A.D."/>
            <person name="Lysoe E."/>
            <person name="Nellist C.F."/>
            <person name="Harrison R.J."/>
            <person name="Brurberg M.B."/>
        </authorList>
    </citation>
    <scope>NUCLEOTIDE SEQUENCE [LARGE SCALE GENOMIC DNA]</scope>
    <source>
        <strain evidence="5 6">10300</strain>
    </source>
</reference>
<feature type="region of interest" description="Disordered" evidence="1">
    <location>
        <begin position="18"/>
        <end position="38"/>
    </location>
</feature>
<keyword evidence="6" id="KW-1185">Reference proteome</keyword>
<organism evidence="5 6">
    <name type="scientific">Phytophthora cactorum</name>
    <dbReference type="NCBI Taxonomy" id="29920"/>
    <lineage>
        <taxon>Eukaryota</taxon>
        <taxon>Sar</taxon>
        <taxon>Stramenopiles</taxon>
        <taxon>Oomycota</taxon>
        <taxon>Peronosporomycetes</taxon>
        <taxon>Peronosporales</taxon>
        <taxon>Peronosporaceae</taxon>
        <taxon>Phytophthora</taxon>
    </lineage>
</organism>
<evidence type="ECO:0000313" key="2">
    <source>
        <dbReference type="EMBL" id="KAG2884050.1"/>
    </source>
</evidence>
<dbReference type="VEuPathDB" id="FungiDB:PC110_g17839"/>
<dbReference type="EMBL" id="MJFZ01000716">
    <property type="protein sequence ID" value="RAW25748.1"/>
    <property type="molecule type" value="Genomic_DNA"/>
</dbReference>
<dbReference type="EMBL" id="RCMI01001520">
    <property type="protein sequence ID" value="KAG2884050.1"/>
    <property type="molecule type" value="Genomic_DNA"/>
</dbReference>
<dbReference type="Proteomes" id="UP000736787">
    <property type="component" value="Unassembled WGS sequence"/>
</dbReference>